<dbReference type="GO" id="GO:0016740">
    <property type="term" value="F:transferase activity"/>
    <property type="evidence" value="ECO:0007669"/>
    <property type="project" value="UniProtKB-KW"/>
</dbReference>
<dbReference type="Pfam" id="PF04077">
    <property type="entry name" value="DsrH"/>
    <property type="match status" value="1"/>
</dbReference>
<dbReference type="RefSeq" id="WP_105061084.1">
    <property type="nucleotide sequence ID" value="NZ_MSCJ01000001.1"/>
</dbReference>
<dbReference type="PANTHER" id="PTHR37526">
    <property type="entry name" value="PROTEIN TUSB"/>
    <property type="match status" value="1"/>
</dbReference>
<dbReference type="EMBL" id="MSCJ01000001">
    <property type="protein sequence ID" value="PQJ68060.1"/>
    <property type="molecule type" value="Genomic_DNA"/>
</dbReference>
<comment type="caution">
    <text evidence="1">The sequence shown here is derived from an EMBL/GenBank/DDBJ whole genome shotgun (WGS) entry which is preliminary data.</text>
</comment>
<evidence type="ECO:0000313" key="2">
    <source>
        <dbReference type="Proteomes" id="UP000238730"/>
    </source>
</evidence>
<dbReference type="GO" id="GO:0002143">
    <property type="term" value="P:tRNA wobble position uridine thiolation"/>
    <property type="evidence" value="ECO:0007669"/>
    <property type="project" value="InterPro"/>
</dbReference>
<dbReference type="NCBIfam" id="TIGR03011">
    <property type="entry name" value="sulf_tusB_dsrH"/>
    <property type="match status" value="1"/>
</dbReference>
<keyword evidence="1" id="KW-0808">Transferase</keyword>
<dbReference type="InterPro" id="IPR027396">
    <property type="entry name" value="DsrEFH-like"/>
</dbReference>
<dbReference type="GO" id="GO:1990228">
    <property type="term" value="C:sulfurtransferase complex"/>
    <property type="evidence" value="ECO:0007669"/>
    <property type="project" value="TreeGrafter"/>
</dbReference>
<dbReference type="Gene3D" id="3.40.1260.10">
    <property type="entry name" value="DsrEFH-like"/>
    <property type="match status" value="1"/>
</dbReference>
<name>A0A2S7W134_PHOAN</name>
<dbReference type="Proteomes" id="UP000238730">
    <property type="component" value="Unassembled WGS sequence"/>
</dbReference>
<organism evidence="1 2">
    <name type="scientific">Photobacterium angustum</name>
    <dbReference type="NCBI Taxonomy" id="661"/>
    <lineage>
        <taxon>Bacteria</taxon>
        <taxon>Pseudomonadati</taxon>
        <taxon>Pseudomonadota</taxon>
        <taxon>Gammaproteobacteria</taxon>
        <taxon>Vibrionales</taxon>
        <taxon>Vibrionaceae</taxon>
        <taxon>Photobacterium</taxon>
    </lineage>
</organism>
<accession>A0A2S7W134</accession>
<protein>
    <submittedName>
        <fullName evidence="1">Sulfurtransferase TusB</fullName>
    </submittedName>
</protein>
<sequence length="97" mass="10868">MLHTVTRSPYQSQSLAQCLAYVAAGDEILLLEDAVIAGLVKNNYLNVIKNIGVKIYLLEADLIARGLQGKCDEYLNVVDYKGFVSLMVKHEQHMKWA</sequence>
<dbReference type="AlphaFoldDB" id="A0A2S7W134"/>
<evidence type="ECO:0000313" key="1">
    <source>
        <dbReference type="EMBL" id="PQJ68060.1"/>
    </source>
</evidence>
<gene>
    <name evidence="1" type="ORF">BTO08_12145</name>
</gene>
<proteinExistence type="predicted"/>
<dbReference type="InterPro" id="IPR007215">
    <property type="entry name" value="Sulphur_relay_TusB/DsrH"/>
</dbReference>
<reference evidence="1 2" key="1">
    <citation type="submission" date="2016-12" db="EMBL/GenBank/DDBJ databases">
        <title>Diversity of luminous bacteria.</title>
        <authorList>
            <person name="Yoshizawa S."/>
            <person name="Kogure K."/>
        </authorList>
    </citation>
    <scope>NUCLEOTIDE SEQUENCE [LARGE SCALE GENOMIC DNA]</scope>
    <source>
        <strain evidence="1 2">LC1-200</strain>
    </source>
</reference>
<dbReference type="PANTHER" id="PTHR37526:SF1">
    <property type="entry name" value="PROTEIN TUSB"/>
    <property type="match status" value="1"/>
</dbReference>
<dbReference type="OrthoDB" id="9795117at2"/>
<dbReference type="SUPFAM" id="SSF75169">
    <property type="entry name" value="DsrEFH-like"/>
    <property type="match status" value="1"/>
</dbReference>